<protein>
    <submittedName>
        <fullName evidence="1">3854_t:CDS:1</fullName>
    </submittedName>
</protein>
<dbReference type="OrthoDB" id="2427876at2759"/>
<comment type="caution">
    <text evidence="1">The sequence shown here is derived from an EMBL/GenBank/DDBJ whole genome shotgun (WGS) entry which is preliminary data.</text>
</comment>
<name>A0A9N9D739_9GLOM</name>
<dbReference type="EMBL" id="CAJVPY010004672">
    <property type="protein sequence ID" value="CAG8625186.1"/>
    <property type="molecule type" value="Genomic_DNA"/>
</dbReference>
<sequence length="144" mass="16445">MSNKPLILLHVSGMNNESEPDQFMDTNDDNYETIDLTNDGGDPMVAELAKDLELYYRIVDEPLATENAMNNEKILGMVYRTFDPEPVATDSEEDEVPLTPLVNLSEAINALQLLIQFQKQRESDDEFKPEELNMLHKKCIILKN</sequence>
<proteinExistence type="predicted"/>
<dbReference type="AlphaFoldDB" id="A0A9N9D739"/>
<evidence type="ECO:0000313" key="2">
    <source>
        <dbReference type="Proteomes" id="UP000789405"/>
    </source>
</evidence>
<keyword evidence="2" id="KW-1185">Reference proteome</keyword>
<gene>
    <name evidence="1" type="ORF">DERYTH_LOCUS8849</name>
</gene>
<evidence type="ECO:0000313" key="1">
    <source>
        <dbReference type="EMBL" id="CAG8625186.1"/>
    </source>
</evidence>
<accession>A0A9N9D739</accession>
<dbReference type="Proteomes" id="UP000789405">
    <property type="component" value="Unassembled WGS sequence"/>
</dbReference>
<organism evidence="1 2">
    <name type="scientific">Dentiscutata erythropus</name>
    <dbReference type="NCBI Taxonomy" id="1348616"/>
    <lineage>
        <taxon>Eukaryota</taxon>
        <taxon>Fungi</taxon>
        <taxon>Fungi incertae sedis</taxon>
        <taxon>Mucoromycota</taxon>
        <taxon>Glomeromycotina</taxon>
        <taxon>Glomeromycetes</taxon>
        <taxon>Diversisporales</taxon>
        <taxon>Gigasporaceae</taxon>
        <taxon>Dentiscutata</taxon>
    </lineage>
</organism>
<reference evidence="1" key="1">
    <citation type="submission" date="2021-06" db="EMBL/GenBank/DDBJ databases">
        <authorList>
            <person name="Kallberg Y."/>
            <person name="Tangrot J."/>
            <person name="Rosling A."/>
        </authorList>
    </citation>
    <scope>NUCLEOTIDE SEQUENCE</scope>
    <source>
        <strain evidence="1">MA453B</strain>
    </source>
</reference>